<sequence>MLENNVTLDEGVSTSVWSVCSHARLVVEGKEISQRMTKDYNVKLGLAHYSCFVDLLGRAGHLDEAYFIIKTMEVVDIYALIVVLMITYLHLMILLYVQI</sequence>
<dbReference type="EMBL" id="BDDD01001081">
    <property type="protein sequence ID" value="GAV73180.1"/>
    <property type="molecule type" value="Genomic_DNA"/>
</dbReference>
<dbReference type="PANTHER" id="PTHR47926">
    <property type="entry name" value="PENTATRICOPEPTIDE REPEAT-CONTAINING PROTEIN"/>
    <property type="match status" value="1"/>
</dbReference>
<dbReference type="GO" id="GO:0009451">
    <property type="term" value="P:RNA modification"/>
    <property type="evidence" value="ECO:0007669"/>
    <property type="project" value="InterPro"/>
</dbReference>
<feature type="transmembrane region" description="Helical" evidence="1">
    <location>
        <begin position="77"/>
        <end position="97"/>
    </location>
</feature>
<dbReference type="InterPro" id="IPR046960">
    <property type="entry name" value="PPR_At4g14850-like_plant"/>
</dbReference>
<keyword evidence="1" id="KW-1133">Transmembrane helix</keyword>
<evidence type="ECO:0000313" key="3">
    <source>
        <dbReference type="Proteomes" id="UP000187406"/>
    </source>
</evidence>
<name>A0A1Q3BYU8_CEPFO</name>
<protein>
    <recommendedName>
        <fullName evidence="4">PPR domain-containing protein</fullName>
    </recommendedName>
</protein>
<evidence type="ECO:0008006" key="4">
    <source>
        <dbReference type="Google" id="ProtNLM"/>
    </source>
</evidence>
<dbReference type="InParanoid" id="A0A1Q3BYU8"/>
<reference evidence="3" key="1">
    <citation type="submission" date="2016-04" db="EMBL/GenBank/DDBJ databases">
        <title>Cephalotus genome sequencing.</title>
        <authorList>
            <person name="Fukushima K."/>
            <person name="Hasebe M."/>
            <person name="Fang X."/>
        </authorList>
    </citation>
    <scope>NUCLEOTIDE SEQUENCE [LARGE SCALE GENOMIC DNA]</scope>
    <source>
        <strain evidence="3">cv. St1</strain>
    </source>
</reference>
<comment type="caution">
    <text evidence="2">The sequence shown here is derived from an EMBL/GenBank/DDBJ whole genome shotgun (WGS) entry which is preliminary data.</text>
</comment>
<dbReference type="Gene3D" id="1.25.40.10">
    <property type="entry name" value="Tetratricopeptide repeat domain"/>
    <property type="match status" value="1"/>
</dbReference>
<proteinExistence type="predicted"/>
<dbReference type="AlphaFoldDB" id="A0A1Q3BYU8"/>
<dbReference type="InterPro" id="IPR011990">
    <property type="entry name" value="TPR-like_helical_dom_sf"/>
</dbReference>
<evidence type="ECO:0000256" key="1">
    <source>
        <dbReference type="SAM" id="Phobius"/>
    </source>
</evidence>
<keyword evidence="1" id="KW-0812">Transmembrane</keyword>
<evidence type="ECO:0000313" key="2">
    <source>
        <dbReference type="EMBL" id="GAV73180.1"/>
    </source>
</evidence>
<organism evidence="2 3">
    <name type="scientific">Cephalotus follicularis</name>
    <name type="common">Albany pitcher plant</name>
    <dbReference type="NCBI Taxonomy" id="3775"/>
    <lineage>
        <taxon>Eukaryota</taxon>
        <taxon>Viridiplantae</taxon>
        <taxon>Streptophyta</taxon>
        <taxon>Embryophyta</taxon>
        <taxon>Tracheophyta</taxon>
        <taxon>Spermatophyta</taxon>
        <taxon>Magnoliopsida</taxon>
        <taxon>eudicotyledons</taxon>
        <taxon>Gunneridae</taxon>
        <taxon>Pentapetalae</taxon>
        <taxon>rosids</taxon>
        <taxon>fabids</taxon>
        <taxon>Oxalidales</taxon>
        <taxon>Cephalotaceae</taxon>
        <taxon>Cephalotus</taxon>
    </lineage>
</organism>
<dbReference type="Proteomes" id="UP000187406">
    <property type="component" value="Unassembled WGS sequence"/>
</dbReference>
<dbReference type="OrthoDB" id="1731741at2759"/>
<dbReference type="GO" id="GO:0003723">
    <property type="term" value="F:RNA binding"/>
    <property type="evidence" value="ECO:0007669"/>
    <property type="project" value="InterPro"/>
</dbReference>
<keyword evidence="3" id="KW-1185">Reference proteome</keyword>
<dbReference type="STRING" id="3775.A0A1Q3BYU8"/>
<gene>
    <name evidence="2" type="ORF">CFOL_v3_16667</name>
</gene>
<accession>A0A1Q3BYU8</accession>
<keyword evidence="1" id="KW-0472">Membrane</keyword>